<evidence type="ECO:0000256" key="1">
    <source>
        <dbReference type="SAM" id="MobiDB-lite"/>
    </source>
</evidence>
<evidence type="ECO:0000313" key="2">
    <source>
        <dbReference type="EMBL" id="APW60821.1"/>
    </source>
</evidence>
<keyword evidence="3" id="KW-1185">Reference proteome</keyword>
<gene>
    <name evidence="2" type="ORF">BSF38_02312</name>
</gene>
<feature type="region of interest" description="Disordered" evidence="1">
    <location>
        <begin position="377"/>
        <end position="430"/>
    </location>
</feature>
<feature type="region of interest" description="Disordered" evidence="1">
    <location>
        <begin position="20"/>
        <end position="79"/>
    </location>
</feature>
<dbReference type="STRING" id="1387353.BSF38_02312"/>
<evidence type="ECO:0000313" key="3">
    <source>
        <dbReference type="Proteomes" id="UP000186309"/>
    </source>
</evidence>
<proteinExistence type="predicted"/>
<accession>A0A1U7CPH5</accession>
<feature type="compositionally biased region" description="Basic residues" evidence="1">
    <location>
        <begin position="408"/>
        <end position="418"/>
    </location>
</feature>
<dbReference type="AlphaFoldDB" id="A0A1U7CPH5"/>
<dbReference type="EMBL" id="CP019082">
    <property type="protein sequence ID" value="APW60821.1"/>
    <property type="molecule type" value="Genomic_DNA"/>
</dbReference>
<dbReference type="Proteomes" id="UP000186309">
    <property type="component" value="Chromosome"/>
</dbReference>
<reference evidence="3" key="1">
    <citation type="submission" date="2016-12" db="EMBL/GenBank/DDBJ databases">
        <title>Comparative genomics of four Isosphaeraceae planctomycetes: a common pool of plasmids and glycoside hydrolase genes.</title>
        <authorList>
            <person name="Ivanova A."/>
        </authorList>
    </citation>
    <scope>NUCLEOTIDE SEQUENCE [LARGE SCALE GENOMIC DNA]</scope>
    <source>
        <strain evidence="3">PX4</strain>
    </source>
</reference>
<dbReference type="RefSeq" id="WP_076345722.1">
    <property type="nucleotide sequence ID" value="NZ_CP019082.1"/>
</dbReference>
<organism evidence="2 3">
    <name type="scientific">Paludisphaera borealis</name>
    <dbReference type="NCBI Taxonomy" id="1387353"/>
    <lineage>
        <taxon>Bacteria</taxon>
        <taxon>Pseudomonadati</taxon>
        <taxon>Planctomycetota</taxon>
        <taxon>Planctomycetia</taxon>
        <taxon>Isosphaerales</taxon>
        <taxon>Isosphaeraceae</taxon>
        <taxon>Paludisphaera</taxon>
    </lineage>
</organism>
<protein>
    <submittedName>
        <fullName evidence="2">Uncharacterized protein</fullName>
    </submittedName>
</protein>
<dbReference type="KEGG" id="pbor:BSF38_02312"/>
<name>A0A1U7CPH5_9BACT</name>
<sequence>MNRRTALLLTTLLGAFSPASLLGQEAKRRAPKTRSRQDRGFQPASSTSALQAEEPPIRDDPDAEPASEDPPVGFSNEPGFQWKRFSIGRYTRVAQNQQNPQKAIIDWIFRRTGANDWHGEKTAVLCASKTELRAYNSPEILKQVDEVVERFTGATEDVLSIHVQFIAAVDTRWRHTVFSRLTSVGSGPQGQQIWMMRVEDAALVLSQMQVQQGFRKLADQRVDMVNGQTLTIKTAEPRTFSGGIQRESAAGTGFQPKADKLEESIVLRLSPLLTFEGDGVDAAIDLTVNSVQSFQRTKIIAPREIGPSEMSIDVPISYQTHLDQTVKNWPLGQTLLLSGGIHPGIIDKKGGWLGTPLGAPSSTEVLVFLDAETVSRAKTRSRNTDVTAARSADDNSNDEEEEQPAPRPKARKTTRRATRGPDLDTEPEAN</sequence>